<dbReference type="Proteomes" id="UP001219525">
    <property type="component" value="Unassembled WGS sequence"/>
</dbReference>
<dbReference type="InterPro" id="IPR038718">
    <property type="entry name" value="SNF2-like_sf"/>
</dbReference>
<keyword evidence="7" id="KW-0378">Hydrolase</keyword>
<dbReference type="InterPro" id="IPR000330">
    <property type="entry name" value="SNF2_N"/>
</dbReference>
<keyword evidence="8" id="KW-0347">Helicase</keyword>
<dbReference type="GO" id="GO:0008094">
    <property type="term" value="F:ATP-dependent activity, acting on DNA"/>
    <property type="evidence" value="ECO:0007669"/>
    <property type="project" value="TreeGrafter"/>
</dbReference>
<evidence type="ECO:0000313" key="18">
    <source>
        <dbReference type="EMBL" id="KAJ7201358.1"/>
    </source>
</evidence>
<dbReference type="Pfam" id="PF00176">
    <property type="entry name" value="SNF2-rel_dom"/>
    <property type="match status" value="1"/>
</dbReference>
<dbReference type="InterPro" id="IPR050628">
    <property type="entry name" value="SNF2_RAD54_helicase_TF"/>
</dbReference>
<evidence type="ECO:0000256" key="4">
    <source>
        <dbReference type="ARBA" id="ARBA00022741"/>
    </source>
</evidence>
<evidence type="ECO:0000256" key="6">
    <source>
        <dbReference type="ARBA" id="ARBA00022771"/>
    </source>
</evidence>
<dbReference type="SMART" id="SM00910">
    <property type="entry name" value="HIRAN"/>
    <property type="match status" value="1"/>
</dbReference>
<dbReference type="InterPro" id="IPR001841">
    <property type="entry name" value="Znf_RING"/>
</dbReference>
<organism evidence="18 19">
    <name type="scientific">Mycena pura</name>
    <dbReference type="NCBI Taxonomy" id="153505"/>
    <lineage>
        <taxon>Eukaryota</taxon>
        <taxon>Fungi</taxon>
        <taxon>Dikarya</taxon>
        <taxon>Basidiomycota</taxon>
        <taxon>Agaricomycotina</taxon>
        <taxon>Agaricomycetes</taxon>
        <taxon>Agaricomycetidae</taxon>
        <taxon>Agaricales</taxon>
        <taxon>Marasmiineae</taxon>
        <taxon>Mycenaceae</taxon>
        <taxon>Mycena</taxon>
    </lineage>
</organism>
<keyword evidence="12" id="KW-0539">Nucleus</keyword>
<dbReference type="SUPFAM" id="SSF57850">
    <property type="entry name" value="RING/U-box"/>
    <property type="match status" value="1"/>
</dbReference>
<evidence type="ECO:0000256" key="10">
    <source>
        <dbReference type="ARBA" id="ARBA00022840"/>
    </source>
</evidence>
<feature type="compositionally biased region" description="Basic and acidic residues" evidence="14">
    <location>
        <begin position="1"/>
        <end position="12"/>
    </location>
</feature>
<keyword evidence="5" id="KW-0227">DNA damage</keyword>
<keyword evidence="3" id="KW-0479">Metal-binding</keyword>
<feature type="domain" description="Helicase ATP-binding" evidence="16">
    <location>
        <begin position="476"/>
        <end position="684"/>
    </location>
</feature>
<dbReference type="AlphaFoldDB" id="A0AAD6V6X8"/>
<evidence type="ECO:0000256" key="1">
    <source>
        <dbReference type="ARBA" id="ARBA00004123"/>
    </source>
</evidence>
<dbReference type="InterPro" id="IPR013083">
    <property type="entry name" value="Znf_RING/FYVE/PHD"/>
</dbReference>
<dbReference type="InterPro" id="IPR018957">
    <property type="entry name" value="Znf_C3HC4_RING-type"/>
</dbReference>
<feature type="domain" description="Helicase C-terminal" evidence="17">
    <location>
        <begin position="944"/>
        <end position="1095"/>
    </location>
</feature>
<evidence type="ECO:0000259" key="15">
    <source>
        <dbReference type="PROSITE" id="PS50089"/>
    </source>
</evidence>
<dbReference type="SMART" id="SM00184">
    <property type="entry name" value="RING"/>
    <property type="match status" value="1"/>
</dbReference>
<dbReference type="GO" id="GO:0005634">
    <property type="term" value="C:nucleus"/>
    <property type="evidence" value="ECO:0007669"/>
    <property type="project" value="UniProtKB-SubCell"/>
</dbReference>
<keyword evidence="10" id="KW-0067">ATP-binding</keyword>
<name>A0AAD6V6X8_9AGAR</name>
<feature type="compositionally biased region" description="Low complexity" evidence="14">
    <location>
        <begin position="37"/>
        <end position="48"/>
    </location>
</feature>
<feature type="region of interest" description="Disordered" evidence="14">
    <location>
        <begin position="170"/>
        <end position="190"/>
    </location>
</feature>
<evidence type="ECO:0000313" key="19">
    <source>
        <dbReference type="Proteomes" id="UP001219525"/>
    </source>
</evidence>
<dbReference type="SMART" id="SM00490">
    <property type="entry name" value="HELICc"/>
    <property type="match status" value="1"/>
</dbReference>
<dbReference type="Pfam" id="PF00097">
    <property type="entry name" value="zf-C3HC4"/>
    <property type="match status" value="1"/>
</dbReference>
<dbReference type="PANTHER" id="PTHR45626">
    <property type="entry name" value="TRANSCRIPTION TERMINATION FACTOR 2-RELATED"/>
    <property type="match status" value="1"/>
</dbReference>
<dbReference type="GO" id="GO:0004386">
    <property type="term" value="F:helicase activity"/>
    <property type="evidence" value="ECO:0007669"/>
    <property type="project" value="UniProtKB-KW"/>
</dbReference>
<dbReference type="Pfam" id="PF00271">
    <property type="entry name" value="Helicase_C"/>
    <property type="match status" value="1"/>
</dbReference>
<feature type="region of interest" description="Disordered" evidence="14">
    <location>
        <begin position="1"/>
        <end position="134"/>
    </location>
</feature>
<dbReference type="GO" id="GO:0003676">
    <property type="term" value="F:nucleic acid binding"/>
    <property type="evidence" value="ECO:0007669"/>
    <property type="project" value="InterPro"/>
</dbReference>
<dbReference type="InterPro" id="IPR027417">
    <property type="entry name" value="P-loop_NTPase"/>
</dbReference>
<dbReference type="Gene3D" id="3.40.50.10810">
    <property type="entry name" value="Tandem AAA-ATPase domain"/>
    <property type="match status" value="1"/>
</dbReference>
<evidence type="ECO:0000256" key="14">
    <source>
        <dbReference type="SAM" id="MobiDB-lite"/>
    </source>
</evidence>
<feature type="compositionally biased region" description="Acidic residues" evidence="14">
    <location>
        <begin position="20"/>
        <end position="29"/>
    </location>
</feature>
<dbReference type="Gene3D" id="3.30.40.10">
    <property type="entry name" value="Zinc/RING finger domain, C3HC4 (zinc finger)"/>
    <property type="match status" value="1"/>
</dbReference>
<dbReference type="EMBL" id="JARJCW010000059">
    <property type="protein sequence ID" value="KAJ7201358.1"/>
    <property type="molecule type" value="Genomic_DNA"/>
</dbReference>
<accession>A0AAD6V6X8</accession>
<dbReference type="CDD" id="cd18008">
    <property type="entry name" value="DEXDc_SHPRH-like"/>
    <property type="match status" value="1"/>
</dbReference>
<dbReference type="GO" id="GO:0016818">
    <property type="term" value="F:hydrolase activity, acting on acid anhydrides, in phosphorus-containing anhydrides"/>
    <property type="evidence" value="ECO:0007669"/>
    <property type="project" value="InterPro"/>
</dbReference>
<dbReference type="CDD" id="cd18793">
    <property type="entry name" value="SF2_C_SNF"/>
    <property type="match status" value="1"/>
</dbReference>
<dbReference type="Gene3D" id="3.40.50.300">
    <property type="entry name" value="P-loop containing nucleotide triphosphate hydrolases"/>
    <property type="match status" value="1"/>
</dbReference>
<dbReference type="GO" id="GO:0008270">
    <property type="term" value="F:zinc ion binding"/>
    <property type="evidence" value="ECO:0007669"/>
    <property type="project" value="UniProtKB-KW"/>
</dbReference>
<reference evidence="18" key="1">
    <citation type="submission" date="2023-03" db="EMBL/GenBank/DDBJ databases">
        <title>Massive genome expansion in bonnet fungi (Mycena s.s.) driven by repeated elements and novel gene families across ecological guilds.</title>
        <authorList>
            <consortium name="Lawrence Berkeley National Laboratory"/>
            <person name="Harder C.B."/>
            <person name="Miyauchi S."/>
            <person name="Viragh M."/>
            <person name="Kuo A."/>
            <person name="Thoen E."/>
            <person name="Andreopoulos B."/>
            <person name="Lu D."/>
            <person name="Skrede I."/>
            <person name="Drula E."/>
            <person name="Henrissat B."/>
            <person name="Morin E."/>
            <person name="Kohler A."/>
            <person name="Barry K."/>
            <person name="LaButti K."/>
            <person name="Morin E."/>
            <person name="Salamov A."/>
            <person name="Lipzen A."/>
            <person name="Mereny Z."/>
            <person name="Hegedus B."/>
            <person name="Baldrian P."/>
            <person name="Stursova M."/>
            <person name="Weitz H."/>
            <person name="Taylor A."/>
            <person name="Grigoriev I.V."/>
            <person name="Nagy L.G."/>
            <person name="Martin F."/>
            <person name="Kauserud H."/>
        </authorList>
    </citation>
    <scope>NUCLEOTIDE SEQUENCE</scope>
    <source>
        <strain evidence="18">9144</strain>
    </source>
</reference>
<evidence type="ECO:0000256" key="9">
    <source>
        <dbReference type="ARBA" id="ARBA00022833"/>
    </source>
</evidence>
<dbReference type="PANTHER" id="PTHR45626:SF22">
    <property type="entry name" value="DNA REPAIR PROTEIN RAD5"/>
    <property type="match status" value="1"/>
</dbReference>
<dbReference type="GO" id="GO:0006281">
    <property type="term" value="P:DNA repair"/>
    <property type="evidence" value="ECO:0007669"/>
    <property type="project" value="UniProtKB-KW"/>
</dbReference>
<keyword evidence="11" id="KW-0234">DNA repair</keyword>
<proteinExistence type="inferred from homology"/>
<keyword evidence="4" id="KW-0547">Nucleotide-binding</keyword>
<dbReference type="PROSITE" id="PS51194">
    <property type="entry name" value="HELICASE_CTER"/>
    <property type="match status" value="1"/>
</dbReference>
<evidence type="ECO:0000259" key="16">
    <source>
        <dbReference type="PROSITE" id="PS51192"/>
    </source>
</evidence>
<dbReference type="GO" id="GO:0005524">
    <property type="term" value="F:ATP binding"/>
    <property type="evidence" value="ECO:0007669"/>
    <property type="project" value="UniProtKB-KW"/>
</dbReference>
<sequence>MSDSEMSSKERPPLFFAGTESEDEDEDVLMEPVVGPSSSERASSRASSHLFSEDGSDDEQNAAKVTTPNKRAIYVDDDDAEMQTAPVAPHRPPPRAENKTASSGGTAPKDEAYGEALQPPPAKKRRISSPVSPEIPPTYLGEVVFGHAWSNVSGKGYIKVDEEVKIMRESQHNRRNAGDSKTAMKNKKTGDGKKQLTLAAMLKQPPKTSSFKNKKTDNIVRLYNSRGFEFGRLSQDVSSWVAGLLDLDIVEFRGKMLDCPEKLSTGSNLIISADVFILPAAFKPSNSVSDEKPIALLSEGAETMDEQTLRERKASILKLFDILNLRPEAGVNFAERKSDQQIHDEAMKNMAQRKGKKVTEIVGDGEEIEVDDDEELTENDLDMIYRKAQKGDRTMGEMEPPDTFTLTLRGYQKQALLWMHSIELGKTDAREATSMHPLWSQYAFPHPHNGGVIDLTAEQTPFYFNPYSGELSLEFPRAERKGKGGILADEMGMGKTIELAALIHANCAPDTERSVEDLASGTKQRQMKLSNAFKKVARRKSSKPPSATLIVAPTSLLSQWEAELKRCSKPGSLKAILWHGQNRLDLEDTLEDDDDQDSVIKVVITSYGVLASEHAKSEKSKSPVFEIEWLRVVLDEAHACKSRTSKTAKAVYALHARRRWAVTGTPIVNKLEDLYSLLKFLDFRPWADFSFFRSFITLPFLARDTKAIEIVQIILESILLRREKTMLDADGKRIVELPQKEVIVEYLEFSNLERKIYNSLFNSAKRDFLRLDAKGLVGKNYTHILAMLMRLRRAVLHPNLVLSSTNEQSLASQGDETIDVNELIKRFANDEQSGEGSANVFAQNALQNLEVDEADPECPVCMDVMQSPMIIPECMHRCCKDCIVTLCATAAEQGRELNCPTCSRGPIKETELIEVFRPPTSSQDPQPSVILRKNDFRSSTKLDALIQGLRKLREQDPCFRAVVFSQFTSFMDLIQVVLKREHFEHYRFDGSMDVKSRGAAIEQFKVPTRKPKVLVVSLKAGGVGLNLTAANHVFMMDCWWNAATENQAIDRVHRIGQEKTVYVKHFIVSNTIEGRILRIQKRKTAIVKEAFRGSGEGGARTNPESIENLKIMFGEELDDVDE</sequence>
<evidence type="ECO:0000256" key="5">
    <source>
        <dbReference type="ARBA" id="ARBA00022763"/>
    </source>
</evidence>
<feature type="domain" description="RING-type" evidence="15">
    <location>
        <begin position="858"/>
        <end position="903"/>
    </location>
</feature>
<evidence type="ECO:0000256" key="11">
    <source>
        <dbReference type="ARBA" id="ARBA00023204"/>
    </source>
</evidence>
<dbReference type="PROSITE" id="PS50089">
    <property type="entry name" value="ZF_RING_2"/>
    <property type="match status" value="1"/>
</dbReference>
<evidence type="ECO:0000256" key="8">
    <source>
        <dbReference type="ARBA" id="ARBA00022806"/>
    </source>
</evidence>
<comment type="caution">
    <text evidence="18">The sequence shown here is derived from an EMBL/GenBank/DDBJ whole genome shotgun (WGS) entry which is preliminary data.</text>
</comment>
<keyword evidence="19" id="KW-1185">Reference proteome</keyword>
<protein>
    <submittedName>
        <fullName evidence="18">DNA repair protein RAD5</fullName>
    </submittedName>
</protein>
<gene>
    <name evidence="18" type="ORF">GGX14DRAFT_465182</name>
</gene>
<keyword evidence="9" id="KW-0862">Zinc</keyword>
<keyword evidence="6 13" id="KW-0863">Zinc-finger</keyword>
<dbReference type="SUPFAM" id="SSF52540">
    <property type="entry name" value="P-loop containing nucleoside triphosphate hydrolases"/>
    <property type="match status" value="2"/>
</dbReference>
<dbReference type="InterPro" id="IPR049730">
    <property type="entry name" value="SNF2/RAD54-like_C"/>
</dbReference>
<dbReference type="InterPro" id="IPR001650">
    <property type="entry name" value="Helicase_C-like"/>
</dbReference>
<evidence type="ECO:0000259" key="17">
    <source>
        <dbReference type="PROSITE" id="PS51194"/>
    </source>
</evidence>
<evidence type="ECO:0000256" key="2">
    <source>
        <dbReference type="ARBA" id="ARBA00007025"/>
    </source>
</evidence>
<comment type="subcellular location">
    <subcellularLocation>
        <location evidence="1">Nucleus</location>
    </subcellularLocation>
</comment>
<evidence type="ECO:0000256" key="3">
    <source>
        <dbReference type="ARBA" id="ARBA00022723"/>
    </source>
</evidence>
<dbReference type="SMART" id="SM00487">
    <property type="entry name" value="DEXDc"/>
    <property type="match status" value="1"/>
</dbReference>
<dbReference type="InterPro" id="IPR014905">
    <property type="entry name" value="HIRAN"/>
</dbReference>
<evidence type="ECO:0000256" key="12">
    <source>
        <dbReference type="ARBA" id="ARBA00023242"/>
    </source>
</evidence>
<dbReference type="PROSITE" id="PS51192">
    <property type="entry name" value="HELICASE_ATP_BIND_1"/>
    <property type="match status" value="1"/>
</dbReference>
<dbReference type="Pfam" id="PF08797">
    <property type="entry name" value="HIRAN"/>
    <property type="match status" value="1"/>
</dbReference>
<evidence type="ECO:0000256" key="13">
    <source>
        <dbReference type="PROSITE-ProRule" id="PRU00175"/>
    </source>
</evidence>
<comment type="similarity">
    <text evidence="2">Belongs to the SNF2/RAD54 helicase family.</text>
</comment>
<evidence type="ECO:0000256" key="7">
    <source>
        <dbReference type="ARBA" id="ARBA00022801"/>
    </source>
</evidence>
<dbReference type="InterPro" id="IPR014001">
    <property type="entry name" value="Helicase_ATP-bd"/>
</dbReference>